<dbReference type="EMBL" id="FZOR01000007">
    <property type="protein sequence ID" value="SNS68767.1"/>
    <property type="molecule type" value="Genomic_DNA"/>
</dbReference>
<feature type="region of interest" description="Disordered" evidence="2">
    <location>
        <begin position="1"/>
        <end position="30"/>
    </location>
</feature>
<dbReference type="Gene3D" id="3.40.50.1820">
    <property type="entry name" value="alpha/beta hydrolase"/>
    <property type="match status" value="1"/>
</dbReference>
<comment type="similarity">
    <text evidence="1">Belongs to the thioesterase family.</text>
</comment>
<dbReference type="GO" id="GO:0008610">
    <property type="term" value="P:lipid biosynthetic process"/>
    <property type="evidence" value="ECO:0007669"/>
    <property type="project" value="TreeGrafter"/>
</dbReference>
<proteinExistence type="inferred from homology"/>
<dbReference type="Pfam" id="PF00975">
    <property type="entry name" value="Thioesterase"/>
    <property type="match status" value="1"/>
</dbReference>
<gene>
    <name evidence="4" type="ORF">SAMN05443665_1007213</name>
</gene>
<feature type="region of interest" description="Disordered" evidence="2">
    <location>
        <begin position="267"/>
        <end position="286"/>
    </location>
</feature>
<dbReference type="Proteomes" id="UP000198318">
    <property type="component" value="Unassembled WGS sequence"/>
</dbReference>
<dbReference type="RefSeq" id="WP_089325777.1">
    <property type="nucleotide sequence ID" value="NZ_FZOR01000007.1"/>
</dbReference>
<evidence type="ECO:0000256" key="1">
    <source>
        <dbReference type="ARBA" id="ARBA00007169"/>
    </source>
</evidence>
<evidence type="ECO:0000259" key="3">
    <source>
        <dbReference type="Pfam" id="PF00975"/>
    </source>
</evidence>
<sequence>MDGLTTAPAEAGAGRTGAGEAAPGSTGTEAARWTVRWNRVPAPRLRLFCLPHAGGGASVYRPWAPFLPPDVELVAVRLPGRESRFREPPLTRAGDVVTRLVGAVAPLLDRPHAWFGHSMGALLAFEVCRELRRRGLGEPARLLVSGRAAPDVPARRPPVHDAPLPDLLARLRDLGGTPAEFLDPAVIAPLVPSIRADFSVVETYRHRPGPPLECPVSVFGGDADAETTAGDLRAWRRHTSAGCVVRTYGGGHFFLHDMPERVVPEIGRDLPVPRPADAREANGRKQ</sequence>
<dbReference type="PANTHER" id="PTHR11487:SF0">
    <property type="entry name" value="S-ACYL FATTY ACID SYNTHASE THIOESTERASE, MEDIUM CHAIN"/>
    <property type="match status" value="1"/>
</dbReference>
<dbReference type="PANTHER" id="PTHR11487">
    <property type="entry name" value="THIOESTERASE"/>
    <property type="match status" value="1"/>
</dbReference>
<dbReference type="InterPro" id="IPR001031">
    <property type="entry name" value="Thioesterase"/>
</dbReference>
<keyword evidence="5" id="KW-1185">Reference proteome</keyword>
<feature type="domain" description="Thioesterase" evidence="3">
    <location>
        <begin position="46"/>
        <end position="268"/>
    </location>
</feature>
<dbReference type="OrthoDB" id="8480037at2"/>
<protein>
    <submittedName>
        <fullName evidence="4">Surfactin synthase thioesterase subunit</fullName>
    </submittedName>
</protein>
<dbReference type="SUPFAM" id="SSF53474">
    <property type="entry name" value="alpha/beta-Hydrolases"/>
    <property type="match status" value="1"/>
</dbReference>
<evidence type="ECO:0000313" key="4">
    <source>
        <dbReference type="EMBL" id="SNS68767.1"/>
    </source>
</evidence>
<dbReference type="InterPro" id="IPR012223">
    <property type="entry name" value="TEII"/>
</dbReference>
<evidence type="ECO:0000313" key="5">
    <source>
        <dbReference type="Proteomes" id="UP000198318"/>
    </source>
</evidence>
<organism evidence="4 5">
    <name type="scientific">Actinomadura meyerae</name>
    <dbReference type="NCBI Taxonomy" id="240840"/>
    <lineage>
        <taxon>Bacteria</taxon>
        <taxon>Bacillati</taxon>
        <taxon>Actinomycetota</taxon>
        <taxon>Actinomycetes</taxon>
        <taxon>Streptosporangiales</taxon>
        <taxon>Thermomonosporaceae</taxon>
        <taxon>Actinomadura</taxon>
    </lineage>
</organism>
<reference evidence="4 5" key="1">
    <citation type="submission" date="2017-06" db="EMBL/GenBank/DDBJ databases">
        <authorList>
            <person name="Kim H.J."/>
            <person name="Triplett B.A."/>
        </authorList>
    </citation>
    <scope>NUCLEOTIDE SEQUENCE [LARGE SCALE GENOMIC DNA]</scope>
    <source>
        <strain evidence="4 5">DSM 44715</strain>
    </source>
</reference>
<dbReference type="InterPro" id="IPR029058">
    <property type="entry name" value="AB_hydrolase_fold"/>
</dbReference>
<feature type="compositionally biased region" description="Low complexity" evidence="2">
    <location>
        <begin position="1"/>
        <end position="24"/>
    </location>
</feature>
<accession>A0A239GHV3</accession>
<dbReference type="AlphaFoldDB" id="A0A239GHV3"/>
<feature type="compositionally biased region" description="Basic and acidic residues" evidence="2">
    <location>
        <begin position="276"/>
        <end position="286"/>
    </location>
</feature>
<evidence type="ECO:0000256" key="2">
    <source>
        <dbReference type="SAM" id="MobiDB-lite"/>
    </source>
</evidence>
<name>A0A239GHV3_9ACTN</name>